<protein>
    <recommendedName>
        <fullName evidence="3">F-box domain-containing protein</fullName>
    </recommendedName>
</protein>
<evidence type="ECO:0008006" key="3">
    <source>
        <dbReference type="Google" id="ProtNLM"/>
    </source>
</evidence>
<dbReference type="OrthoDB" id="2745898at2759"/>
<sequence length="393" mass="44195">MSPLTPGPVQLPHDILVIIVSIVARDDPNCVSIKKCSLVCHDLLHLCRKYIYRSVVPPRFPSRSTALMIQKRLSAAPEIGAYIQNLDLDVKVHDLANDWLIESFKKITGLKQLALQLPWLDGGVHPWSYILVQPALLYLIQLPTLTHLTLSHIDNFYLPDLAPCVNLKHLTLKSLRYHPDIEYPIRPLPSKPMRLSNLAIVSMHRPEIDDLCAWHCAGGKPFVDFDSLKRLSYGMDDRWDLSAVRRLLAFCGSLIGIRLTFDVGGLGTYEGRLAEMLLPKLVTLKHLSLSIALDHSRPLCAFFRELDRMTNNIIETLEIRVCLDPSPYQADKFGEDCASLDTLLTKPVWQQLRKVSLSFVRRGDAGEALDLPGMHFPKLSSSPFISLKVNASG</sequence>
<dbReference type="EMBL" id="MU155222">
    <property type="protein sequence ID" value="KAF9478981.1"/>
    <property type="molecule type" value="Genomic_DNA"/>
</dbReference>
<dbReference type="Gene3D" id="3.80.10.10">
    <property type="entry name" value="Ribonuclease Inhibitor"/>
    <property type="match status" value="1"/>
</dbReference>
<dbReference type="SUPFAM" id="SSF52047">
    <property type="entry name" value="RNI-like"/>
    <property type="match status" value="1"/>
</dbReference>
<evidence type="ECO:0000313" key="1">
    <source>
        <dbReference type="EMBL" id="KAF9478981.1"/>
    </source>
</evidence>
<organism evidence="1 2">
    <name type="scientific">Pholiota conissans</name>
    <dbReference type="NCBI Taxonomy" id="109636"/>
    <lineage>
        <taxon>Eukaryota</taxon>
        <taxon>Fungi</taxon>
        <taxon>Dikarya</taxon>
        <taxon>Basidiomycota</taxon>
        <taxon>Agaricomycotina</taxon>
        <taxon>Agaricomycetes</taxon>
        <taxon>Agaricomycetidae</taxon>
        <taxon>Agaricales</taxon>
        <taxon>Agaricineae</taxon>
        <taxon>Strophariaceae</taxon>
        <taxon>Pholiota</taxon>
    </lineage>
</organism>
<dbReference type="AlphaFoldDB" id="A0A9P5Z3W8"/>
<comment type="caution">
    <text evidence="1">The sequence shown here is derived from an EMBL/GenBank/DDBJ whole genome shotgun (WGS) entry which is preliminary data.</text>
</comment>
<proteinExistence type="predicted"/>
<accession>A0A9P5Z3W8</accession>
<reference evidence="1" key="1">
    <citation type="submission" date="2020-11" db="EMBL/GenBank/DDBJ databases">
        <authorList>
            <consortium name="DOE Joint Genome Institute"/>
            <person name="Ahrendt S."/>
            <person name="Riley R."/>
            <person name="Andreopoulos W."/>
            <person name="Labutti K."/>
            <person name="Pangilinan J."/>
            <person name="Ruiz-Duenas F.J."/>
            <person name="Barrasa J.M."/>
            <person name="Sanchez-Garcia M."/>
            <person name="Camarero S."/>
            <person name="Miyauchi S."/>
            <person name="Serrano A."/>
            <person name="Linde D."/>
            <person name="Babiker R."/>
            <person name="Drula E."/>
            <person name="Ayuso-Fernandez I."/>
            <person name="Pacheco R."/>
            <person name="Padilla G."/>
            <person name="Ferreira P."/>
            <person name="Barriuso J."/>
            <person name="Kellner H."/>
            <person name="Castanera R."/>
            <person name="Alfaro M."/>
            <person name="Ramirez L."/>
            <person name="Pisabarro A.G."/>
            <person name="Kuo A."/>
            <person name="Tritt A."/>
            <person name="Lipzen A."/>
            <person name="He G."/>
            <person name="Yan M."/>
            <person name="Ng V."/>
            <person name="Cullen D."/>
            <person name="Martin F."/>
            <person name="Rosso M.-N."/>
            <person name="Henrissat B."/>
            <person name="Hibbett D."/>
            <person name="Martinez A.T."/>
            <person name="Grigoriev I.V."/>
        </authorList>
    </citation>
    <scope>NUCLEOTIDE SEQUENCE</scope>
    <source>
        <strain evidence="1">CIRM-BRFM 674</strain>
    </source>
</reference>
<dbReference type="Proteomes" id="UP000807469">
    <property type="component" value="Unassembled WGS sequence"/>
</dbReference>
<keyword evidence="2" id="KW-1185">Reference proteome</keyword>
<evidence type="ECO:0000313" key="2">
    <source>
        <dbReference type="Proteomes" id="UP000807469"/>
    </source>
</evidence>
<name>A0A9P5Z3W8_9AGAR</name>
<gene>
    <name evidence="1" type="ORF">BDN70DRAFT_879249</name>
</gene>
<dbReference type="InterPro" id="IPR032675">
    <property type="entry name" value="LRR_dom_sf"/>
</dbReference>